<evidence type="ECO:0000256" key="3">
    <source>
        <dbReference type="ARBA" id="ARBA00023034"/>
    </source>
</evidence>
<dbReference type="InterPro" id="IPR022233">
    <property type="entry name" value="TRAPPC10/Trs130_C"/>
</dbReference>
<reference evidence="7 8" key="1">
    <citation type="submission" date="2021-04" db="EMBL/GenBank/DDBJ databases">
        <authorList>
            <person name="Bliznina A."/>
        </authorList>
    </citation>
    <scope>NUCLEOTIDE SEQUENCE [LARGE SCALE GENOMIC DNA]</scope>
</reference>
<organism evidence="7 8">
    <name type="scientific">Oikopleura dioica</name>
    <name type="common">Tunicate</name>
    <dbReference type="NCBI Taxonomy" id="34765"/>
    <lineage>
        <taxon>Eukaryota</taxon>
        <taxon>Metazoa</taxon>
        <taxon>Chordata</taxon>
        <taxon>Tunicata</taxon>
        <taxon>Appendicularia</taxon>
        <taxon>Copelata</taxon>
        <taxon>Oikopleuridae</taxon>
        <taxon>Oikopleura</taxon>
    </lineage>
</organism>
<accession>A0ABN7RXH8</accession>
<dbReference type="PANTHER" id="PTHR13251">
    <property type="entry name" value="EPILEPSY HOLOPROSENCEPHALY CANDIDATE 1/TMEM1"/>
    <property type="match status" value="1"/>
</dbReference>
<evidence type="ECO:0000313" key="7">
    <source>
        <dbReference type="EMBL" id="CAG5084913.1"/>
    </source>
</evidence>
<dbReference type="InterPro" id="IPR045126">
    <property type="entry name" value="TRAPPC10/Trs130"/>
</dbReference>
<protein>
    <submittedName>
        <fullName evidence="7">Oidioi.mRNA.OKI2018_I69.PAR.g10768.t1.cds</fullName>
    </submittedName>
</protein>
<keyword evidence="2" id="KW-0813">Transport</keyword>
<feature type="domain" description="TRAPPC10/Trs130 N-terminal" evidence="6">
    <location>
        <begin position="6"/>
        <end position="160"/>
    </location>
</feature>
<comment type="subcellular location">
    <subcellularLocation>
        <location evidence="1">Golgi apparatus</location>
    </subcellularLocation>
</comment>
<sequence length="1077" mass="120909">MNEFTTAEPFSWATLCDRIIDLTLTHVEIAFTQLLNAVRVERESRNSQEWDFCKFFLLQEEAAILYESLALYSDALIQYDELDAMLTQYLENAKVGARPHWLSNLLKSDITRWDSFQLEPNYTLEQVEKIANRTASLLDLRNYLFSRRARLLSQLQLHEELAKASLVYVSGTFQELSSLTTIKPQFIRTWAVLAGFSAFQLVERADALTPDGHTRITTNGAALLDLARGHLFKLGDALGLAEGSPAVEDIEPLIAGFVSLAVESDQESPDDPNGNGEQSLAAGRQEITSRLEMALSSPSKFEAFYLNVCSKTMDEFKRVGRVRTGILVGRDLAKFHCRRGNFDKAEELLLELLELFQNDKWSHLVQLVSRELVEVHKTTGNLVKEASVYYSMSAASNDYFRMFYETISDVQSAQTLQYPLEQISRPLWAHCTPSSRVDIKDQLKIQFELYCLFDLGQITAEVWLEEVSQEANRDFSMLTPSVASNSMVDVFSVGKASTAISLPASYATSGNPMDFAQIGRFSSNESSDDGFFTHNNLIQFNDTESVSGPDLRYFAHVDQRSKRTRMVGISSPALRRIRSKKGKSLRSTSMIEQPSFPSPSLRSNPREVNLLKGANKLEFDVDSSTAGRYSISRLCLFYDLDGARAEMISSQLDPPVHIEVMDSEPVLTMNLQNERLYAGVSSTLEFSILVGSRPLENETITVIVSRGLKVLSEKVAMNIKTPSSKCTQKNIVDLERWSNQMTLQIPFAAKRSEVSFSLEVRCPLHCDESDFNGLISDTGSLIEEEGASEDEEDGTGAGGNGNNIKQHHVNIELQSSAKHNTFNLNFMLPFVIKASTYSKFLSLNIQNRSTCPWSIKSSVARLLSDNDPSPKCLKSLNLTDDFQLLPSQGFKYLWQLPHSSPSPSAAISEFVFCFELEAEDIVYKYEHYEMLNCLKPMYRVQYETEKLDDITGLLPLTIKVKRCYPTERGETDAISWHIADDRSAWGISGLTSGVMHFGAEHNLLQSIKVDLMPLFMGDLRLPILSLRRLVQKTSTSTSEHDSSISSIDGSSYKGMKRVNLEEGDVEFANPFELIVTL</sequence>
<evidence type="ECO:0000259" key="6">
    <source>
        <dbReference type="Pfam" id="PF23036"/>
    </source>
</evidence>
<feature type="region of interest" description="Disordered" evidence="4">
    <location>
        <begin position="582"/>
        <end position="604"/>
    </location>
</feature>
<evidence type="ECO:0000256" key="4">
    <source>
        <dbReference type="SAM" id="MobiDB-lite"/>
    </source>
</evidence>
<dbReference type="Pfam" id="PF12584">
    <property type="entry name" value="TRAPPC10"/>
    <property type="match status" value="1"/>
</dbReference>
<gene>
    <name evidence="7" type="ORF">OKIOD_LOCUS2326</name>
</gene>
<dbReference type="PANTHER" id="PTHR13251:SF3">
    <property type="entry name" value="TRAFFICKING PROTEIN PARTICLE COMPLEX SUBUNIT 10"/>
    <property type="match status" value="1"/>
</dbReference>
<dbReference type="Pfam" id="PF23036">
    <property type="entry name" value="TRAPPC10_1st"/>
    <property type="match status" value="1"/>
</dbReference>
<name>A0ABN7RXH8_OIKDI</name>
<evidence type="ECO:0000256" key="2">
    <source>
        <dbReference type="ARBA" id="ARBA00022448"/>
    </source>
</evidence>
<dbReference type="Proteomes" id="UP001158576">
    <property type="component" value="Chromosome PAR"/>
</dbReference>
<evidence type="ECO:0000256" key="1">
    <source>
        <dbReference type="ARBA" id="ARBA00004555"/>
    </source>
</evidence>
<evidence type="ECO:0000259" key="5">
    <source>
        <dbReference type="Pfam" id="PF12584"/>
    </source>
</evidence>
<dbReference type="EMBL" id="OU015568">
    <property type="protein sequence ID" value="CAG5084913.1"/>
    <property type="molecule type" value="Genomic_DNA"/>
</dbReference>
<dbReference type="InterPro" id="IPR056913">
    <property type="entry name" value="TRAPPC10/Trs130_N"/>
</dbReference>
<keyword evidence="8" id="KW-1185">Reference proteome</keyword>
<feature type="domain" description="TRAPPC10/Trs130 C-terminal" evidence="5">
    <location>
        <begin position="968"/>
        <end position="1043"/>
    </location>
</feature>
<keyword evidence="3" id="KW-0333">Golgi apparatus</keyword>
<evidence type="ECO:0000313" key="8">
    <source>
        <dbReference type="Proteomes" id="UP001158576"/>
    </source>
</evidence>
<proteinExistence type="predicted"/>